<dbReference type="CDD" id="cd14014">
    <property type="entry name" value="STKc_PknB_like"/>
    <property type="match status" value="1"/>
</dbReference>
<dbReference type="Pfam" id="PF03793">
    <property type="entry name" value="PASTA"/>
    <property type="match status" value="3"/>
</dbReference>
<keyword evidence="11" id="KW-1133">Transmembrane helix</keyword>
<dbReference type="InterPro" id="IPR017441">
    <property type="entry name" value="Protein_kinase_ATP_BS"/>
</dbReference>
<gene>
    <name evidence="14" type="primary">pknB</name>
    <name evidence="14" type="ORF">ACJEBI_12885</name>
</gene>
<comment type="catalytic activity">
    <reaction evidence="7">
        <text>L-threonyl-[protein] + ATP = O-phospho-L-threonyl-[protein] + ADP + H(+)</text>
        <dbReference type="Rhea" id="RHEA:46608"/>
        <dbReference type="Rhea" id="RHEA-COMP:11060"/>
        <dbReference type="Rhea" id="RHEA-COMP:11605"/>
        <dbReference type="ChEBI" id="CHEBI:15378"/>
        <dbReference type="ChEBI" id="CHEBI:30013"/>
        <dbReference type="ChEBI" id="CHEBI:30616"/>
        <dbReference type="ChEBI" id="CHEBI:61977"/>
        <dbReference type="ChEBI" id="CHEBI:456216"/>
        <dbReference type="EC" id="2.7.11.1"/>
    </reaction>
</comment>
<comment type="catalytic activity">
    <reaction evidence="8">
        <text>L-seryl-[protein] + ATP = O-phospho-L-seryl-[protein] + ADP + H(+)</text>
        <dbReference type="Rhea" id="RHEA:17989"/>
        <dbReference type="Rhea" id="RHEA-COMP:9863"/>
        <dbReference type="Rhea" id="RHEA-COMP:11604"/>
        <dbReference type="ChEBI" id="CHEBI:15378"/>
        <dbReference type="ChEBI" id="CHEBI:29999"/>
        <dbReference type="ChEBI" id="CHEBI:30616"/>
        <dbReference type="ChEBI" id="CHEBI:83421"/>
        <dbReference type="ChEBI" id="CHEBI:456216"/>
        <dbReference type="EC" id="2.7.11.1"/>
    </reaction>
</comment>
<dbReference type="PANTHER" id="PTHR43289">
    <property type="entry name" value="MITOGEN-ACTIVATED PROTEIN KINASE KINASE KINASE 20-RELATED"/>
    <property type="match status" value="1"/>
</dbReference>
<keyword evidence="6 9" id="KW-0067">ATP-binding</keyword>
<reference evidence="14 15" key="1">
    <citation type="submission" date="2024-11" db="EMBL/GenBank/DDBJ databases">
        <authorList>
            <person name="Lucas J.A."/>
        </authorList>
    </citation>
    <scope>NUCLEOTIDE SEQUENCE [LARGE SCALE GENOMIC DNA]</scope>
    <source>
        <strain evidence="14 15">Z 5.4</strain>
    </source>
</reference>
<evidence type="ECO:0000256" key="8">
    <source>
        <dbReference type="ARBA" id="ARBA00048679"/>
    </source>
</evidence>
<dbReference type="RefSeq" id="WP_406580970.1">
    <property type="nucleotide sequence ID" value="NZ_JBJHQH010000008.1"/>
</dbReference>
<feature type="compositionally biased region" description="Basic and acidic residues" evidence="10">
    <location>
        <begin position="309"/>
        <end position="327"/>
    </location>
</feature>
<keyword evidence="11" id="KW-0812">Transmembrane</keyword>
<dbReference type="InterPro" id="IPR005543">
    <property type="entry name" value="PASTA_dom"/>
</dbReference>
<dbReference type="SUPFAM" id="SSF56112">
    <property type="entry name" value="Protein kinase-like (PK-like)"/>
    <property type="match status" value="1"/>
</dbReference>
<evidence type="ECO:0000313" key="14">
    <source>
        <dbReference type="EMBL" id="MFK9092378.1"/>
    </source>
</evidence>
<evidence type="ECO:0000256" key="2">
    <source>
        <dbReference type="ARBA" id="ARBA00022527"/>
    </source>
</evidence>
<sequence length="659" mass="73678">MLIGKRLSGRYKILDMIGGGGMANVYLAHDMILDRDVAVKMLRLDFANDDEFIRRFHREAQSATSLAHPNIVNIYDVGEENDLYYIVMEFVDGQTLKQYIQQNSPLRVEDSIGIMRQLTSAISHAHQNHIIHRDIKPHNILVDHDGNVKITDFGIAMALSATSITQTNSVLGSVHYLSPEQARGGMANRKSDIYSLGIVMFELLTGRLPFSGESAVSIALKHLQSETPSVRRWNPNIPQSVENIVLKATAKDPFHRYSSVEEMEEDLRTALDSDRMDEPKFVIPIDNEATKAIPVITDNHPLKNLDETLVHSSEKPAHNPKTAEKKEKTKNKKRKKWPIVLISTFLVLAILGLLTFLVLPGLMSAKEVKIPDISGMNVDDAISKLKLKGLAAGKKIEITDEEVKEGRVIKTIPEIGSTVKENTKITLYISLGKEKYELSDYVGRQYEDVIRLLDNQNFKDIKKTEKNDDSEPGTIISQNPSGGEKVVPEETVLEFEVSKGPEKIVLKDLTQYNLKGAQDYASLVGLNLDASQEQFDEKIPAGMVISQSPAKGTEMKKGDKVTVIISKGKEEKPPKEVIIELTIPYEPAVPGEPGQKQSVTIFIEDMEHSMTEAAETFTITETTKKQIKLLIPYDGKAGYKVIRDTKVIIDEKKYYSDTE</sequence>
<evidence type="ECO:0000256" key="5">
    <source>
        <dbReference type="ARBA" id="ARBA00022777"/>
    </source>
</evidence>
<dbReference type="PANTHER" id="PTHR43289:SF34">
    <property type="entry name" value="SERINE_THREONINE-PROTEIN KINASE YBDM-RELATED"/>
    <property type="match status" value="1"/>
</dbReference>
<dbReference type="NCBIfam" id="NF033483">
    <property type="entry name" value="PknB_PASTA_kin"/>
    <property type="match status" value="1"/>
</dbReference>
<dbReference type="Gene3D" id="3.30.10.20">
    <property type="match status" value="3"/>
</dbReference>
<evidence type="ECO:0000256" key="7">
    <source>
        <dbReference type="ARBA" id="ARBA00047899"/>
    </source>
</evidence>
<protein>
    <recommendedName>
        <fullName evidence="1">non-specific serine/threonine protein kinase</fullName>
        <ecNumber evidence="1">2.7.11.1</ecNumber>
    </recommendedName>
</protein>
<dbReference type="PROSITE" id="PS00108">
    <property type="entry name" value="PROTEIN_KINASE_ST"/>
    <property type="match status" value="1"/>
</dbReference>
<dbReference type="EC" id="2.7.11.1" evidence="1"/>
<dbReference type="PROSITE" id="PS00107">
    <property type="entry name" value="PROTEIN_KINASE_ATP"/>
    <property type="match status" value="1"/>
</dbReference>
<dbReference type="PROSITE" id="PS50011">
    <property type="entry name" value="PROTEIN_KINASE_DOM"/>
    <property type="match status" value="1"/>
</dbReference>
<dbReference type="PROSITE" id="PS51178">
    <property type="entry name" value="PASTA"/>
    <property type="match status" value="3"/>
</dbReference>
<dbReference type="GO" id="GO:0016301">
    <property type="term" value="F:kinase activity"/>
    <property type="evidence" value="ECO:0007669"/>
    <property type="project" value="UniProtKB-KW"/>
</dbReference>
<evidence type="ECO:0000256" key="3">
    <source>
        <dbReference type="ARBA" id="ARBA00022679"/>
    </source>
</evidence>
<accession>A0ABW8RGG1</accession>
<dbReference type="Proteomes" id="UP001623041">
    <property type="component" value="Unassembled WGS sequence"/>
</dbReference>
<evidence type="ECO:0000259" key="12">
    <source>
        <dbReference type="PROSITE" id="PS50011"/>
    </source>
</evidence>
<feature type="region of interest" description="Disordered" evidence="10">
    <location>
        <begin position="462"/>
        <end position="485"/>
    </location>
</feature>
<dbReference type="SMART" id="SM00220">
    <property type="entry name" value="S_TKc"/>
    <property type="match status" value="1"/>
</dbReference>
<keyword evidence="4 9" id="KW-0547">Nucleotide-binding</keyword>
<keyword evidence="2" id="KW-0723">Serine/threonine-protein kinase</keyword>
<keyword evidence="11" id="KW-0472">Membrane</keyword>
<keyword evidence="3" id="KW-0808">Transferase</keyword>
<dbReference type="Gene3D" id="2.60.40.2560">
    <property type="match status" value="1"/>
</dbReference>
<evidence type="ECO:0000256" key="9">
    <source>
        <dbReference type="PROSITE-ProRule" id="PRU10141"/>
    </source>
</evidence>
<evidence type="ECO:0000256" key="6">
    <source>
        <dbReference type="ARBA" id="ARBA00022840"/>
    </source>
</evidence>
<dbReference type="InterPro" id="IPR000719">
    <property type="entry name" value="Prot_kinase_dom"/>
</dbReference>
<dbReference type="Gene3D" id="1.10.510.10">
    <property type="entry name" value="Transferase(Phosphotransferase) domain 1"/>
    <property type="match status" value="1"/>
</dbReference>
<evidence type="ECO:0000256" key="4">
    <source>
        <dbReference type="ARBA" id="ARBA00022741"/>
    </source>
</evidence>
<evidence type="ECO:0000256" key="10">
    <source>
        <dbReference type="SAM" id="MobiDB-lite"/>
    </source>
</evidence>
<dbReference type="Gene3D" id="3.30.200.20">
    <property type="entry name" value="Phosphorylase Kinase, domain 1"/>
    <property type="match status" value="1"/>
</dbReference>
<keyword evidence="15" id="KW-1185">Reference proteome</keyword>
<feature type="binding site" evidence="9">
    <location>
        <position position="40"/>
    </location>
    <ligand>
        <name>ATP</name>
        <dbReference type="ChEBI" id="CHEBI:30616"/>
    </ligand>
</feature>
<feature type="domain" description="PASTA" evidence="13">
    <location>
        <begin position="432"/>
        <end position="499"/>
    </location>
</feature>
<evidence type="ECO:0000256" key="11">
    <source>
        <dbReference type="SAM" id="Phobius"/>
    </source>
</evidence>
<feature type="domain" description="PASTA" evidence="13">
    <location>
        <begin position="500"/>
        <end position="567"/>
    </location>
</feature>
<feature type="region of interest" description="Disordered" evidence="10">
    <location>
        <begin position="309"/>
        <end position="330"/>
    </location>
</feature>
<feature type="domain" description="Protein kinase" evidence="12">
    <location>
        <begin position="11"/>
        <end position="271"/>
    </location>
</feature>
<feature type="domain" description="PASTA" evidence="13">
    <location>
        <begin position="364"/>
        <end position="431"/>
    </location>
</feature>
<evidence type="ECO:0000259" key="13">
    <source>
        <dbReference type="PROSITE" id="PS51178"/>
    </source>
</evidence>
<comment type="caution">
    <text evidence="14">The sequence shown here is derived from an EMBL/GenBank/DDBJ whole genome shotgun (WGS) entry which is preliminary data.</text>
</comment>
<proteinExistence type="predicted"/>
<dbReference type="InterPro" id="IPR011009">
    <property type="entry name" value="Kinase-like_dom_sf"/>
</dbReference>
<feature type="transmembrane region" description="Helical" evidence="11">
    <location>
        <begin position="337"/>
        <end position="359"/>
    </location>
</feature>
<evidence type="ECO:0000313" key="15">
    <source>
        <dbReference type="Proteomes" id="UP001623041"/>
    </source>
</evidence>
<dbReference type="SMART" id="SM00740">
    <property type="entry name" value="PASTA"/>
    <property type="match status" value="3"/>
</dbReference>
<evidence type="ECO:0000256" key="1">
    <source>
        <dbReference type="ARBA" id="ARBA00012513"/>
    </source>
</evidence>
<dbReference type="Pfam" id="PF00069">
    <property type="entry name" value="Pkinase"/>
    <property type="match status" value="1"/>
</dbReference>
<organism evidence="14 15">
    <name type="scientific">Bacillus salipaludis</name>
    <dbReference type="NCBI Taxonomy" id="2547811"/>
    <lineage>
        <taxon>Bacteria</taxon>
        <taxon>Bacillati</taxon>
        <taxon>Bacillota</taxon>
        <taxon>Bacilli</taxon>
        <taxon>Bacillales</taxon>
        <taxon>Bacillaceae</taxon>
        <taxon>Bacillus</taxon>
    </lineage>
</organism>
<dbReference type="InterPro" id="IPR008271">
    <property type="entry name" value="Ser/Thr_kinase_AS"/>
</dbReference>
<dbReference type="CDD" id="cd06577">
    <property type="entry name" value="PASTA_pknB"/>
    <property type="match status" value="3"/>
</dbReference>
<name>A0ABW8RGG1_9BACI</name>
<dbReference type="EMBL" id="JBJHQH010000008">
    <property type="protein sequence ID" value="MFK9092378.1"/>
    <property type="molecule type" value="Genomic_DNA"/>
</dbReference>
<keyword evidence="5 14" id="KW-0418">Kinase</keyword>